<protein>
    <submittedName>
        <fullName evidence="1">Uncharacterized protein</fullName>
    </submittedName>
</protein>
<name>A0A0D0DSK7_9AGAM</name>
<accession>A0A0D0DSK7</accession>
<dbReference type="HOGENOM" id="CLU_1378541_0_0_1"/>
<dbReference type="EMBL" id="KN824986">
    <property type="protein sequence ID" value="KIK96453.1"/>
    <property type="molecule type" value="Genomic_DNA"/>
</dbReference>
<evidence type="ECO:0000313" key="1">
    <source>
        <dbReference type="EMBL" id="KIK96453.1"/>
    </source>
</evidence>
<dbReference type="SUPFAM" id="SSF52047">
    <property type="entry name" value="RNI-like"/>
    <property type="match status" value="1"/>
</dbReference>
<organism evidence="1 2">
    <name type="scientific">Paxillus rubicundulus Ve08.2h10</name>
    <dbReference type="NCBI Taxonomy" id="930991"/>
    <lineage>
        <taxon>Eukaryota</taxon>
        <taxon>Fungi</taxon>
        <taxon>Dikarya</taxon>
        <taxon>Basidiomycota</taxon>
        <taxon>Agaricomycotina</taxon>
        <taxon>Agaricomycetes</taxon>
        <taxon>Agaricomycetidae</taxon>
        <taxon>Boletales</taxon>
        <taxon>Paxilineae</taxon>
        <taxon>Paxillaceae</taxon>
        <taxon>Paxillus</taxon>
    </lineage>
</organism>
<dbReference type="OrthoDB" id="2611682at2759"/>
<dbReference type="AlphaFoldDB" id="A0A0D0DSK7"/>
<sequence length="198" mass="21539">MQYLRSSLFAVNHDNPASVSAFTSNLITIVHSVGNIQSLQLDNLDSNQTEALASALCDLRELHTFTTGRASPRHLSDDGVISIVQLAHCLASWPSLKSLTIHGAQPHTTTELVTALRLPVCALAELITDPVFITDNELMYLMATSLRTLERVTFDSIDGITNVGLRRLLDAISKKCVLPHNPTHGSPAGCQRARRTST</sequence>
<proteinExistence type="predicted"/>
<keyword evidence="2" id="KW-1185">Reference proteome</keyword>
<dbReference type="Gene3D" id="3.80.10.10">
    <property type="entry name" value="Ribonuclease Inhibitor"/>
    <property type="match status" value="1"/>
</dbReference>
<evidence type="ECO:0000313" key="2">
    <source>
        <dbReference type="Proteomes" id="UP000054538"/>
    </source>
</evidence>
<reference evidence="2" key="2">
    <citation type="submission" date="2015-01" db="EMBL/GenBank/DDBJ databases">
        <title>Evolutionary Origins and Diversification of the Mycorrhizal Mutualists.</title>
        <authorList>
            <consortium name="DOE Joint Genome Institute"/>
            <consortium name="Mycorrhizal Genomics Consortium"/>
            <person name="Kohler A."/>
            <person name="Kuo A."/>
            <person name="Nagy L.G."/>
            <person name="Floudas D."/>
            <person name="Copeland A."/>
            <person name="Barry K.W."/>
            <person name="Cichocki N."/>
            <person name="Veneault-Fourrey C."/>
            <person name="LaButti K."/>
            <person name="Lindquist E.A."/>
            <person name="Lipzen A."/>
            <person name="Lundell T."/>
            <person name="Morin E."/>
            <person name="Murat C."/>
            <person name="Riley R."/>
            <person name="Ohm R."/>
            <person name="Sun H."/>
            <person name="Tunlid A."/>
            <person name="Henrissat B."/>
            <person name="Grigoriev I.V."/>
            <person name="Hibbett D.S."/>
            <person name="Martin F."/>
        </authorList>
    </citation>
    <scope>NUCLEOTIDE SEQUENCE [LARGE SCALE GENOMIC DNA]</scope>
    <source>
        <strain evidence="2">Ve08.2h10</strain>
    </source>
</reference>
<dbReference type="InParanoid" id="A0A0D0DSK7"/>
<dbReference type="InterPro" id="IPR032675">
    <property type="entry name" value="LRR_dom_sf"/>
</dbReference>
<gene>
    <name evidence="1" type="ORF">PAXRUDRAFT_825946</name>
</gene>
<reference evidence="1 2" key="1">
    <citation type="submission" date="2014-04" db="EMBL/GenBank/DDBJ databases">
        <authorList>
            <consortium name="DOE Joint Genome Institute"/>
            <person name="Kuo A."/>
            <person name="Kohler A."/>
            <person name="Jargeat P."/>
            <person name="Nagy L.G."/>
            <person name="Floudas D."/>
            <person name="Copeland A."/>
            <person name="Barry K.W."/>
            <person name="Cichocki N."/>
            <person name="Veneault-Fourrey C."/>
            <person name="LaButti K."/>
            <person name="Lindquist E.A."/>
            <person name="Lipzen A."/>
            <person name="Lundell T."/>
            <person name="Morin E."/>
            <person name="Murat C."/>
            <person name="Sun H."/>
            <person name="Tunlid A."/>
            <person name="Henrissat B."/>
            <person name="Grigoriev I.V."/>
            <person name="Hibbett D.S."/>
            <person name="Martin F."/>
            <person name="Nordberg H.P."/>
            <person name="Cantor M.N."/>
            <person name="Hua S.X."/>
        </authorList>
    </citation>
    <scope>NUCLEOTIDE SEQUENCE [LARGE SCALE GENOMIC DNA]</scope>
    <source>
        <strain evidence="1 2">Ve08.2h10</strain>
    </source>
</reference>
<dbReference type="Proteomes" id="UP000054538">
    <property type="component" value="Unassembled WGS sequence"/>
</dbReference>